<reference evidence="3" key="1">
    <citation type="journal article" date="2016" name="Nat. Commun.">
        <title>The Gonium pectorale genome demonstrates co-option of cell cycle regulation during the evolution of multicellularity.</title>
        <authorList>
            <person name="Hanschen E.R."/>
            <person name="Marriage T.N."/>
            <person name="Ferris P.J."/>
            <person name="Hamaji T."/>
            <person name="Toyoda A."/>
            <person name="Fujiyama A."/>
            <person name="Neme R."/>
            <person name="Noguchi H."/>
            <person name="Minakuchi Y."/>
            <person name="Suzuki M."/>
            <person name="Kawai-Toyooka H."/>
            <person name="Smith D.R."/>
            <person name="Sparks H."/>
            <person name="Anderson J."/>
            <person name="Bakaric R."/>
            <person name="Luria V."/>
            <person name="Karger A."/>
            <person name="Kirschner M.W."/>
            <person name="Durand P.M."/>
            <person name="Michod R.E."/>
            <person name="Nozaki H."/>
            <person name="Olson B.J."/>
        </authorList>
    </citation>
    <scope>NUCLEOTIDE SEQUENCE [LARGE SCALE GENOMIC DNA]</scope>
    <source>
        <strain evidence="3">NIES-2863</strain>
    </source>
</reference>
<accession>A0A150G229</accession>
<sequence>MDGCLQVVIIHAQYYIIIMRLPVDYPPIMSKLSGTLSAVTGAESAIAFSYSCFFPDLASGGQANTQLLGALLVPFAVIVTSTIIWAVDSTLDLITQLRLLVMIAIFILYPGWAQAALSVFACSKIDTETTGHQSPFEKAAWRHGYWVRDMAQECYTGVHQRLYVPIGIASVIVLCLGPPLASFLILWKHRTEIWNNSRIVRQRYSFLYTRYK</sequence>
<protein>
    <submittedName>
        <fullName evidence="2">Uncharacterized protein</fullName>
    </submittedName>
</protein>
<keyword evidence="1" id="KW-0812">Transmembrane</keyword>
<dbReference type="AlphaFoldDB" id="A0A150G229"/>
<name>A0A150G229_GONPE</name>
<gene>
    <name evidence="2" type="ORF">GPECTOR_93g630</name>
</gene>
<dbReference type="Proteomes" id="UP000075714">
    <property type="component" value="Unassembled WGS sequence"/>
</dbReference>
<dbReference type="GO" id="GO:0000724">
    <property type="term" value="P:double-strand break repair via homologous recombination"/>
    <property type="evidence" value="ECO:0007669"/>
    <property type="project" value="TreeGrafter"/>
</dbReference>
<dbReference type="OrthoDB" id="544664at2759"/>
<evidence type="ECO:0000313" key="2">
    <source>
        <dbReference type="EMBL" id="KXZ43360.1"/>
    </source>
</evidence>
<keyword evidence="1" id="KW-1133">Transmembrane helix</keyword>
<evidence type="ECO:0000313" key="3">
    <source>
        <dbReference type="Proteomes" id="UP000075714"/>
    </source>
</evidence>
<feature type="transmembrane region" description="Helical" evidence="1">
    <location>
        <begin position="67"/>
        <end position="87"/>
    </location>
</feature>
<dbReference type="InterPro" id="IPR051246">
    <property type="entry name" value="WDR48"/>
</dbReference>
<dbReference type="GO" id="GO:0043130">
    <property type="term" value="F:ubiquitin binding"/>
    <property type="evidence" value="ECO:0007669"/>
    <property type="project" value="TreeGrafter"/>
</dbReference>
<evidence type="ECO:0000256" key="1">
    <source>
        <dbReference type="SAM" id="Phobius"/>
    </source>
</evidence>
<dbReference type="PANTHER" id="PTHR19862">
    <property type="entry name" value="WD REPEAT-CONTAINING PROTEIN 48"/>
    <property type="match status" value="1"/>
</dbReference>
<organism evidence="2 3">
    <name type="scientific">Gonium pectorale</name>
    <name type="common">Green alga</name>
    <dbReference type="NCBI Taxonomy" id="33097"/>
    <lineage>
        <taxon>Eukaryota</taxon>
        <taxon>Viridiplantae</taxon>
        <taxon>Chlorophyta</taxon>
        <taxon>core chlorophytes</taxon>
        <taxon>Chlorophyceae</taxon>
        <taxon>CS clade</taxon>
        <taxon>Chlamydomonadales</taxon>
        <taxon>Volvocaceae</taxon>
        <taxon>Gonium</taxon>
    </lineage>
</organism>
<comment type="caution">
    <text evidence="2">The sequence shown here is derived from an EMBL/GenBank/DDBJ whole genome shotgun (WGS) entry which is preliminary data.</text>
</comment>
<feature type="transmembrane region" description="Helical" evidence="1">
    <location>
        <begin position="162"/>
        <end position="187"/>
    </location>
</feature>
<feature type="transmembrane region" description="Helical" evidence="1">
    <location>
        <begin position="99"/>
        <end position="121"/>
    </location>
</feature>
<keyword evidence="1" id="KW-0472">Membrane</keyword>
<dbReference type="EMBL" id="LSYV01000094">
    <property type="protein sequence ID" value="KXZ43360.1"/>
    <property type="molecule type" value="Genomic_DNA"/>
</dbReference>
<proteinExistence type="predicted"/>
<dbReference type="PANTHER" id="PTHR19862:SF14">
    <property type="entry name" value="WD REPEAT-CONTAINING PROTEIN 48"/>
    <property type="match status" value="1"/>
</dbReference>
<keyword evidence="3" id="KW-1185">Reference proteome</keyword>